<sequence>MDLKPLISIIVPINQVERYLEKCLFSIMEQNYRNLEILLIDDGSTDRSVEICDDFAKKDSRFKVFHIENAGVANARNVGLANSTGDYIAFVDSDDYIASDYIQYLYHLLTKYNGQISACGQKNVDLTGKRLTPCTATEEVFEYSRKEALYNLLFNQKLNNSCWGKLFIKELFQDISYPAGHLYEDLATTYQLVAKADRIIYGDSEKYFYIQRPQSILNSKFSRLHMDSVYFSKELVTFMKENYPSFVLPAEYRLFAAAFEIVLKTKKDQADLNDCVAVAWSIIRKNRFKFIFYKSSAFDYRCLAFASIFGITFTRNIWNLWLSIKYRK</sequence>
<protein>
    <submittedName>
        <fullName evidence="5">Glycosyltransferase</fullName>
    </submittedName>
</protein>
<keyword evidence="6" id="KW-1185">Reference proteome</keyword>
<gene>
    <name evidence="5" type="ORF">DWV06_02840</name>
</gene>
<keyword evidence="1" id="KW-0328">Glycosyltransferase</keyword>
<keyword evidence="3" id="KW-0812">Transmembrane</keyword>
<keyword evidence="2 5" id="KW-0808">Transferase</keyword>
<dbReference type="InterPro" id="IPR001173">
    <property type="entry name" value="Glyco_trans_2-like"/>
</dbReference>
<dbReference type="SUPFAM" id="SSF53448">
    <property type="entry name" value="Nucleotide-diphospho-sugar transferases"/>
    <property type="match status" value="1"/>
</dbReference>
<dbReference type="PANTHER" id="PTHR22916">
    <property type="entry name" value="GLYCOSYLTRANSFERASE"/>
    <property type="match status" value="1"/>
</dbReference>
<name>A0A371AXZ4_9FIRM</name>
<organism evidence="5 6">
    <name type="scientific">Anaerosacchariphilus polymeriproducens</name>
    <dbReference type="NCBI Taxonomy" id="1812858"/>
    <lineage>
        <taxon>Bacteria</taxon>
        <taxon>Bacillati</taxon>
        <taxon>Bacillota</taxon>
        <taxon>Clostridia</taxon>
        <taxon>Lachnospirales</taxon>
        <taxon>Lachnospiraceae</taxon>
        <taxon>Anaerosacchariphilus</taxon>
    </lineage>
</organism>
<dbReference type="InterPro" id="IPR029044">
    <property type="entry name" value="Nucleotide-diphossugar_trans"/>
</dbReference>
<dbReference type="PANTHER" id="PTHR22916:SF51">
    <property type="entry name" value="GLYCOSYLTRANSFERASE EPSH-RELATED"/>
    <property type="match status" value="1"/>
</dbReference>
<accession>A0A371AXZ4</accession>
<dbReference type="Gene3D" id="3.90.550.10">
    <property type="entry name" value="Spore Coat Polysaccharide Biosynthesis Protein SpsA, Chain A"/>
    <property type="match status" value="1"/>
</dbReference>
<evidence type="ECO:0000313" key="5">
    <source>
        <dbReference type="EMBL" id="RDU24431.1"/>
    </source>
</evidence>
<dbReference type="GO" id="GO:0016757">
    <property type="term" value="F:glycosyltransferase activity"/>
    <property type="evidence" value="ECO:0007669"/>
    <property type="project" value="UniProtKB-KW"/>
</dbReference>
<proteinExistence type="predicted"/>
<evidence type="ECO:0000313" key="6">
    <source>
        <dbReference type="Proteomes" id="UP000255036"/>
    </source>
</evidence>
<evidence type="ECO:0000259" key="4">
    <source>
        <dbReference type="Pfam" id="PF00535"/>
    </source>
</evidence>
<dbReference type="Proteomes" id="UP000255036">
    <property type="component" value="Unassembled WGS sequence"/>
</dbReference>
<evidence type="ECO:0000256" key="3">
    <source>
        <dbReference type="SAM" id="Phobius"/>
    </source>
</evidence>
<reference evidence="5 6" key="1">
    <citation type="submission" date="2018-07" db="EMBL/GenBank/DDBJ databases">
        <title>Anaerosacharophilus polymeroproducens gen. nov. sp. nov., an anaerobic bacterium isolated from salt field.</title>
        <authorList>
            <person name="Kim W."/>
            <person name="Yang S.-H."/>
            <person name="Oh J."/>
            <person name="Lee J.-H."/>
            <person name="Kwon K.K."/>
        </authorList>
    </citation>
    <scope>NUCLEOTIDE SEQUENCE [LARGE SCALE GENOMIC DNA]</scope>
    <source>
        <strain evidence="5 6">MCWD5</strain>
    </source>
</reference>
<dbReference type="AlphaFoldDB" id="A0A371AXZ4"/>
<feature type="transmembrane region" description="Helical" evidence="3">
    <location>
        <begin position="303"/>
        <end position="322"/>
    </location>
</feature>
<comment type="caution">
    <text evidence="5">The sequence shown here is derived from an EMBL/GenBank/DDBJ whole genome shotgun (WGS) entry which is preliminary data.</text>
</comment>
<dbReference type="CDD" id="cd00761">
    <property type="entry name" value="Glyco_tranf_GTA_type"/>
    <property type="match status" value="1"/>
</dbReference>
<evidence type="ECO:0000256" key="1">
    <source>
        <dbReference type="ARBA" id="ARBA00022676"/>
    </source>
</evidence>
<feature type="domain" description="Glycosyltransferase 2-like" evidence="4">
    <location>
        <begin position="8"/>
        <end position="175"/>
    </location>
</feature>
<keyword evidence="3" id="KW-0472">Membrane</keyword>
<dbReference type="EMBL" id="QRCT01000012">
    <property type="protein sequence ID" value="RDU24431.1"/>
    <property type="molecule type" value="Genomic_DNA"/>
</dbReference>
<keyword evidence="3" id="KW-1133">Transmembrane helix</keyword>
<dbReference type="Pfam" id="PF00535">
    <property type="entry name" value="Glycos_transf_2"/>
    <property type="match status" value="1"/>
</dbReference>
<evidence type="ECO:0000256" key="2">
    <source>
        <dbReference type="ARBA" id="ARBA00022679"/>
    </source>
</evidence>